<name>D0BKB6_9LACT</name>
<dbReference type="NCBIfam" id="NF000595">
    <property type="entry name" value="PRK00015.1-3"/>
    <property type="match status" value="1"/>
</dbReference>
<dbReference type="GO" id="GO:0004523">
    <property type="term" value="F:RNA-DNA hybrid ribonuclease activity"/>
    <property type="evidence" value="ECO:0007669"/>
    <property type="project" value="UniProtKB-UniRule"/>
</dbReference>
<evidence type="ECO:0000256" key="14">
    <source>
        <dbReference type="HAMAP-Rule" id="MF_00052"/>
    </source>
</evidence>
<evidence type="ECO:0000256" key="12">
    <source>
        <dbReference type="ARBA" id="ARBA00022801"/>
    </source>
</evidence>
<evidence type="ECO:0000256" key="3">
    <source>
        <dbReference type="ARBA" id="ARBA00004065"/>
    </source>
</evidence>
<dbReference type="Gene3D" id="3.30.420.10">
    <property type="entry name" value="Ribonuclease H-like superfamily/Ribonuclease H"/>
    <property type="match status" value="1"/>
</dbReference>
<comment type="cofactor">
    <cofactor evidence="14 15">
        <name>Mn(2+)</name>
        <dbReference type="ChEBI" id="CHEBI:29035"/>
    </cofactor>
    <cofactor evidence="14 15">
        <name>Mg(2+)</name>
        <dbReference type="ChEBI" id="CHEBI:18420"/>
    </cofactor>
    <text evidence="14 15">Manganese or magnesium. Binds 1 divalent metal ion per monomer in the absence of substrate. May bind a second metal ion after substrate binding.</text>
</comment>
<dbReference type="GO" id="GO:0030145">
    <property type="term" value="F:manganese ion binding"/>
    <property type="evidence" value="ECO:0007669"/>
    <property type="project" value="UniProtKB-UniRule"/>
</dbReference>
<keyword evidence="10 14" id="KW-0479">Metal-binding</keyword>
<dbReference type="CDD" id="cd07182">
    <property type="entry name" value="RNase_HII_bacteria_HII_like"/>
    <property type="match status" value="1"/>
</dbReference>
<dbReference type="GO" id="GO:0003723">
    <property type="term" value="F:RNA binding"/>
    <property type="evidence" value="ECO:0007669"/>
    <property type="project" value="UniProtKB-UniRule"/>
</dbReference>
<evidence type="ECO:0000256" key="15">
    <source>
        <dbReference type="PROSITE-ProRule" id="PRU01319"/>
    </source>
</evidence>
<dbReference type="EC" id="3.1.26.4" evidence="6 14"/>
<dbReference type="NCBIfam" id="NF000594">
    <property type="entry name" value="PRK00015.1-1"/>
    <property type="match status" value="1"/>
</dbReference>
<feature type="binding site" evidence="14 15">
    <location>
        <position position="171"/>
    </location>
    <ligand>
        <name>a divalent metal cation</name>
        <dbReference type="ChEBI" id="CHEBI:60240"/>
    </ligand>
</feature>
<comment type="subcellular location">
    <subcellularLocation>
        <location evidence="4 14">Cytoplasm</location>
    </subcellularLocation>
</comment>
<dbReference type="OrthoDB" id="9803420at2"/>
<dbReference type="PANTHER" id="PTHR10954">
    <property type="entry name" value="RIBONUCLEASE H2 SUBUNIT A"/>
    <property type="match status" value="1"/>
</dbReference>
<comment type="function">
    <text evidence="3 14 16">Endonuclease that specifically degrades the RNA of RNA-DNA hybrids.</text>
</comment>
<evidence type="ECO:0000256" key="13">
    <source>
        <dbReference type="ARBA" id="ARBA00023211"/>
    </source>
</evidence>
<evidence type="ECO:0000256" key="11">
    <source>
        <dbReference type="ARBA" id="ARBA00022759"/>
    </source>
</evidence>
<dbReference type="GO" id="GO:0006298">
    <property type="term" value="P:mismatch repair"/>
    <property type="evidence" value="ECO:0007669"/>
    <property type="project" value="TreeGrafter"/>
</dbReference>
<dbReference type="HAMAP" id="MF_00052_B">
    <property type="entry name" value="RNase_HII_B"/>
    <property type="match status" value="1"/>
</dbReference>
<dbReference type="GO" id="GO:0043137">
    <property type="term" value="P:DNA replication, removal of RNA primer"/>
    <property type="evidence" value="ECO:0007669"/>
    <property type="project" value="TreeGrafter"/>
</dbReference>
<evidence type="ECO:0000256" key="2">
    <source>
        <dbReference type="ARBA" id="ARBA00001946"/>
    </source>
</evidence>
<reference evidence="18" key="2">
    <citation type="submission" date="2011-10" db="EMBL/GenBank/DDBJ databases">
        <title>The Genome Sequence of Granulicatella elegans ATCC 700633.</title>
        <authorList>
            <consortium name="The Broad Institute Genome Sequencing Platform"/>
            <consortium name="The Broad Institute Genome Sequencing Center for Infectious Disease"/>
            <person name="Earl A."/>
            <person name="Ward D."/>
            <person name="Feldgarden M."/>
            <person name="Gevers D."/>
            <person name="Sibley C.D."/>
            <person name="Field T.R."/>
            <person name="Grinwis M."/>
            <person name="Eshaghurshan C.S."/>
            <person name="Surette M.G."/>
            <person name="Young S.K."/>
            <person name="Zeng Q."/>
            <person name="Gargeya S."/>
            <person name="Fitzgerald M."/>
            <person name="Haas B."/>
            <person name="Abouelleil A."/>
            <person name="Alvarado L."/>
            <person name="Arachchi H.M."/>
            <person name="Berlin A."/>
            <person name="Brown A."/>
            <person name="Chapman S.B."/>
            <person name="Chen Z."/>
            <person name="Dunbar C."/>
            <person name="Freedman E."/>
            <person name="Gearin G."/>
            <person name="Goldberg J."/>
            <person name="Griggs A."/>
            <person name="Gujja S."/>
            <person name="Heiman D."/>
            <person name="Howarth C."/>
            <person name="Larson L."/>
            <person name="Lui A."/>
            <person name="MacDonald P.J.P."/>
            <person name="Montmayeur A."/>
            <person name="Murphy C."/>
            <person name="Neiman D."/>
            <person name="Pearson M."/>
            <person name="Priest M."/>
            <person name="Roberts A."/>
            <person name="Saif S."/>
            <person name="Shea T."/>
            <person name="Shenoy N."/>
            <person name="Sisk P."/>
            <person name="Stolte C."/>
            <person name="Sykes S."/>
            <person name="Wortman J."/>
            <person name="Nusbaum C."/>
            <person name="Birren B."/>
        </authorList>
    </citation>
    <scope>NUCLEOTIDE SEQUENCE [LARGE SCALE GENOMIC DNA]</scope>
    <source>
        <strain evidence="18">ATCC 700633</strain>
    </source>
</reference>
<evidence type="ECO:0000256" key="6">
    <source>
        <dbReference type="ARBA" id="ARBA00012180"/>
    </source>
</evidence>
<dbReference type="SUPFAM" id="SSF53098">
    <property type="entry name" value="Ribonuclease H-like"/>
    <property type="match status" value="1"/>
</dbReference>
<keyword evidence="13 14" id="KW-0464">Manganese</keyword>
<evidence type="ECO:0000256" key="4">
    <source>
        <dbReference type="ARBA" id="ARBA00004496"/>
    </source>
</evidence>
<evidence type="ECO:0000256" key="1">
    <source>
        <dbReference type="ARBA" id="ARBA00000077"/>
    </source>
</evidence>
<comment type="cofactor">
    <cofactor evidence="2">
        <name>Mg(2+)</name>
        <dbReference type="ChEBI" id="CHEBI:18420"/>
    </cofactor>
</comment>
<keyword evidence="9 14" id="KW-0540">Nuclease</keyword>
<evidence type="ECO:0000256" key="16">
    <source>
        <dbReference type="RuleBase" id="RU003515"/>
    </source>
</evidence>
<keyword evidence="12 14" id="KW-0378">Hydrolase</keyword>
<feature type="domain" description="RNase H type-2" evidence="17">
    <location>
        <begin position="73"/>
        <end position="257"/>
    </location>
</feature>
<dbReference type="FunFam" id="3.30.420.10:FF:000006">
    <property type="entry name" value="Ribonuclease HII"/>
    <property type="match status" value="1"/>
</dbReference>
<evidence type="ECO:0000256" key="5">
    <source>
        <dbReference type="ARBA" id="ARBA00007383"/>
    </source>
</evidence>
<dbReference type="PANTHER" id="PTHR10954:SF18">
    <property type="entry name" value="RIBONUCLEASE HII"/>
    <property type="match status" value="1"/>
</dbReference>
<dbReference type="STRING" id="626369.HMPREF0446_00401"/>
<reference evidence="18" key="1">
    <citation type="submission" date="2009-09" db="EMBL/GenBank/DDBJ databases">
        <authorList>
            <consortium name="The Broad Institute Genome Sequencing Platform"/>
            <person name="Ward D."/>
            <person name="Feldgarden M."/>
            <person name="Earl A."/>
            <person name="Young S.K."/>
            <person name="Zeng Q."/>
            <person name="Koehrsen M."/>
            <person name="Alvarado L."/>
            <person name="Berlin A."/>
            <person name="Bochicchio J."/>
            <person name="Borenstein D."/>
            <person name="Chapman S.B."/>
            <person name="Chen Z."/>
            <person name="Engels R."/>
            <person name="Freedman E."/>
            <person name="Gellesch M."/>
            <person name="Goldberg J."/>
            <person name="Griggs A."/>
            <person name="Gujja S."/>
            <person name="Heilman E."/>
            <person name="Heiman D."/>
            <person name="Hepburn T."/>
            <person name="Howarth C."/>
            <person name="Jen D."/>
            <person name="Larson L."/>
            <person name="Lewis B."/>
            <person name="Mehta T."/>
            <person name="Park D."/>
            <person name="Pearson M."/>
            <person name="Roberts A."/>
            <person name="Saif S."/>
            <person name="Shea T."/>
            <person name="Shenoy N."/>
            <person name="Sisk P."/>
            <person name="Stolte C."/>
            <person name="Sykes S."/>
            <person name="Thomson T."/>
            <person name="Walk T."/>
            <person name="White J."/>
            <person name="Yandava C."/>
            <person name="Sibley C.D."/>
            <person name="Field T.R."/>
            <person name="Grinwis M."/>
            <person name="Eshaghurshan C.S."/>
            <person name="Surette M.G."/>
            <person name="Haas B."/>
            <person name="Nusbaum C."/>
            <person name="Birren B."/>
        </authorList>
    </citation>
    <scope>NUCLEOTIDE SEQUENCE [LARGE SCALE GENOMIC DNA]</scope>
    <source>
        <strain evidence="18">ATCC 700633</strain>
    </source>
</reference>
<keyword evidence="11 14" id="KW-0255">Endonuclease</keyword>
<organism evidence="18 19">
    <name type="scientific">Granulicatella elegans ATCC 700633</name>
    <dbReference type="NCBI Taxonomy" id="626369"/>
    <lineage>
        <taxon>Bacteria</taxon>
        <taxon>Bacillati</taxon>
        <taxon>Bacillota</taxon>
        <taxon>Bacilli</taxon>
        <taxon>Lactobacillales</taxon>
        <taxon>Carnobacteriaceae</taxon>
        <taxon>Granulicatella</taxon>
    </lineage>
</organism>
<dbReference type="GO" id="GO:0005737">
    <property type="term" value="C:cytoplasm"/>
    <property type="evidence" value="ECO:0007669"/>
    <property type="project" value="UniProtKB-SubCell"/>
</dbReference>
<dbReference type="AlphaFoldDB" id="D0BKB6"/>
<evidence type="ECO:0000313" key="19">
    <source>
        <dbReference type="Proteomes" id="UP000002939"/>
    </source>
</evidence>
<keyword evidence="19" id="KW-1185">Reference proteome</keyword>
<keyword evidence="8 14" id="KW-0963">Cytoplasm</keyword>
<proteinExistence type="inferred from homology"/>
<dbReference type="InterPro" id="IPR012337">
    <property type="entry name" value="RNaseH-like_sf"/>
</dbReference>
<dbReference type="eggNOG" id="COG0164">
    <property type="taxonomic scope" value="Bacteria"/>
</dbReference>
<comment type="similarity">
    <text evidence="5 14 16">Belongs to the RNase HII family.</text>
</comment>
<dbReference type="EMBL" id="ACRF02000013">
    <property type="protein sequence ID" value="EEW93519.1"/>
    <property type="molecule type" value="Genomic_DNA"/>
</dbReference>
<dbReference type="InterPro" id="IPR036397">
    <property type="entry name" value="RNaseH_sf"/>
</dbReference>
<evidence type="ECO:0000256" key="8">
    <source>
        <dbReference type="ARBA" id="ARBA00022490"/>
    </source>
</evidence>
<evidence type="ECO:0000256" key="10">
    <source>
        <dbReference type="ARBA" id="ARBA00022723"/>
    </source>
</evidence>
<dbReference type="InterPro" id="IPR024567">
    <property type="entry name" value="RNase_HII/HIII_dom"/>
</dbReference>
<comment type="caution">
    <text evidence="18">The sequence shown here is derived from an EMBL/GenBank/DDBJ whole genome shotgun (WGS) entry which is preliminary data.</text>
</comment>
<comment type="catalytic activity">
    <reaction evidence="1 14 15 16">
        <text>Endonucleolytic cleavage to 5'-phosphomonoester.</text>
        <dbReference type="EC" id="3.1.26.4"/>
    </reaction>
</comment>
<gene>
    <name evidence="14" type="primary">rnhB</name>
    <name evidence="18" type="ORF">HMPREF0446_00401</name>
</gene>
<dbReference type="Proteomes" id="UP000002939">
    <property type="component" value="Unassembled WGS sequence"/>
</dbReference>
<feature type="binding site" evidence="14 15">
    <location>
        <position position="80"/>
    </location>
    <ligand>
        <name>a divalent metal cation</name>
        <dbReference type="ChEBI" id="CHEBI:60240"/>
    </ligand>
</feature>
<sequence>MTEKYTISQIKEILSSIHSIEDPMFQQLSLDMRKGVQTALKSCQKRIEKEQKRAEHFIEMQYYEILAYQEGASFIAGVDEVGRGPLAGPVVAAAVILPKNIEDLGFDDSKKLSASKREEIYRLIQEKAIAIGIGIVDADIIDQVNIYQASRLAMQQAVSELKIQPDYLLIDAMKIDVNTPQIGIIKGDAKSISIAAASIVAKQVRDQMMQEFDELYPGYDFSNNAGYGTPKHLEGLKSKGICPIHRKTFAPIKDYLE</sequence>
<dbReference type="InterPro" id="IPR022898">
    <property type="entry name" value="RNase_HII"/>
</dbReference>
<evidence type="ECO:0000313" key="18">
    <source>
        <dbReference type="EMBL" id="EEW93519.1"/>
    </source>
</evidence>
<dbReference type="RefSeq" id="WP_006702675.1">
    <property type="nucleotide sequence ID" value="NZ_KI391971.1"/>
</dbReference>
<evidence type="ECO:0000256" key="9">
    <source>
        <dbReference type="ARBA" id="ARBA00022722"/>
    </source>
</evidence>
<dbReference type="GO" id="GO:0032299">
    <property type="term" value="C:ribonuclease H2 complex"/>
    <property type="evidence" value="ECO:0007669"/>
    <property type="project" value="TreeGrafter"/>
</dbReference>
<feature type="binding site" evidence="14 15">
    <location>
        <position position="79"/>
    </location>
    <ligand>
        <name>a divalent metal cation</name>
        <dbReference type="ChEBI" id="CHEBI:60240"/>
    </ligand>
</feature>
<accession>D0BKB6</accession>
<evidence type="ECO:0000259" key="17">
    <source>
        <dbReference type="PROSITE" id="PS51975"/>
    </source>
</evidence>
<dbReference type="Pfam" id="PF01351">
    <property type="entry name" value="RNase_HII"/>
    <property type="match status" value="1"/>
</dbReference>
<evidence type="ECO:0000256" key="7">
    <source>
        <dbReference type="ARBA" id="ARBA00019179"/>
    </source>
</evidence>
<dbReference type="InterPro" id="IPR001352">
    <property type="entry name" value="RNase_HII/HIII"/>
</dbReference>
<dbReference type="HOGENOM" id="CLU_036532_2_1_9"/>
<protein>
    <recommendedName>
        <fullName evidence="7 14">Ribonuclease HII</fullName>
        <shortName evidence="14">RNase HII</shortName>
        <ecNumber evidence="6 14">3.1.26.4</ecNumber>
    </recommendedName>
</protein>
<dbReference type="PROSITE" id="PS51975">
    <property type="entry name" value="RNASE_H_2"/>
    <property type="match status" value="1"/>
</dbReference>